<reference evidence="3" key="1">
    <citation type="submission" date="2023-10" db="EMBL/GenBank/DDBJ databases">
        <title>Genome assemblies of two species of porcelain crab, Petrolisthes cinctipes and Petrolisthes manimaculis (Anomura: Porcellanidae).</title>
        <authorList>
            <person name="Angst P."/>
        </authorList>
    </citation>
    <scope>NUCLEOTIDE SEQUENCE</scope>
    <source>
        <strain evidence="3">PB745_01</strain>
        <tissue evidence="3">Gill</tissue>
    </source>
</reference>
<dbReference type="GO" id="GO:0031032">
    <property type="term" value="P:actomyosin structure organization"/>
    <property type="evidence" value="ECO:0007669"/>
    <property type="project" value="TreeGrafter"/>
</dbReference>
<dbReference type="Proteomes" id="UP001286313">
    <property type="component" value="Unassembled WGS sequence"/>
</dbReference>
<keyword evidence="1" id="KW-0175">Coiled coil</keyword>
<comment type="caution">
    <text evidence="3">The sequence shown here is derived from an EMBL/GenBank/DDBJ whole genome shotgun (WGS) entry which is preliminary data.</text>
</comment>
<evidence type="ECO:0000256" key="2">
    <source>
        <dbReference type="SAM" id="MobiDB-lite"/>
    </source>
</evidence>
<accession>A0AAE1FPE9</accession>
<evidence type="ECO:0000313" key="3">
    <source>
        <dbReference type="EMBL" id="KAK3877190.1"/>
    </source>
</evidence>
<evidence type="ECO:0000256" key="1">
    <source>
        <dbReference type="SAM" id="Coils"/>
    </source>
</evidence>
<feature type="coiled-coil region" evidence="1">
    <location>
        <begin position="116"/>
        <end position="292"/>
    </location>
</feature>
<feature type="region of interest" description="Disordered" evidence="2">
    <location>
        <begin position="323"/>
        <end position="345"/>
    </location>
</feature>
<feature type="compositionally biased region" description="Polar residues" evidence="2">
    <location>
        <begin position="93"/>
        <end position="105"/>
    </location>
</feature>
<dbReference type="EMBL" id="JAWQEG010001708">
    <property type="protein sequence ID" value="KAK3877190.1"/>
    <property type="molecule type" value="Genomic_DNA"/>
</dbReference>
<dbReference type="GO" id="GO:0032982">
    <property type="term" value="C:myosin filament"/>
    <property type="evidence" value="ECO:0007669"/>
    <property type="project" value="TreeGrafter"/>
</dbReference>
<protein>
    <recommendedName>
        <fullName evidence="5">Myosin heavy chain</fullName>
    </recommendedName>
</protein>
<feature type="compositionally biased region" description="Polar residues" evidence="2">
    <location>
        <begin position="1"/>
        <end position="13"/>
    </location>
</feature>
<evidence type="ECO:0000313" key="4">
    <source>
        <dbReference type="Proteomes" id="UP001286313"/>
    </source>
</evidence>
<dbReference type="Gene3D" id="1.20.5.340">
    <property type="match status" value="1"/>
</dbReference>
<feature type="region of interest" description="Disordered" evidence="2">
    <location>
        <begin position="1"/>
        <end position="106"/>
    </location>
</feature>
<proteinExistence type="predicted"/>
<dbReference type="PANTHER" id="PTHR45615:SF36">
    <property type="entry name" value="MYOSIN HEAVY CHAIN-LIKE, ISOFORM B-RELATED"/>
    <property type="match status" value="1"/>
</dbReference>
<organism evidence="3 4">
    <name type="scientific">Petrolisthes cinctipes</name>
    <name type="common">Flat porcelain crab</name>
    <dbReference type="NCBI Taxonomy" id="88211"/>
    <lineage>
        <taxon>Eukaryota</taxon>
        <taxon>Metazoa</taxon>
        <taxon>Ecdysozoa</taxon>
        <taxon>Arthropoda</taxon>
        <taxon>Crustacea</taxon>
        <taxon>Multicrustacea</taxon>
        <taxon>Malacostraca</taxon>
        <taxon>Eumalacostraca</taxon>
        <taxon>Eucarida</taxon>
        <taxon>Decapoda</taxon>
        <taxon>Pleocyemata</taxon>
        <taxon>Anomura</taxon>
        <taxon>Galatheoidea</taxon>
        <taxon>Porcellanidae</taxon>
        <taxon>Petrolisthes</taxon>
    </lineage>
</organism>
<gene>
    <name evidence="3" type="ORF">Pcinc_018077</name>
</gene>
<keyword evidence="4" id="KW-1185">Reference proteome</keyword>
<name>A0AAE1FPE9_PETCI</name>
<dbReference type="GO" id="GO:0016460">
    <property type="term" value="C:myosin II complex"/>
    <property type="evidence" value="ECO:0007669"/>
    <property type="project" value="TreeGrafter"/>
</dbReference>
<feature type="compositionally biased region" description="Low complexity" evidence="2">
    <location>
        <begin position="64"/>
        <end position="80"/>
    </location>
</feature>
<sequence length="632" mass="71336">MKEKQGSVTVQEQVRQRIAQWEGRGTNGEHHLPPTKGSARDTPALDIMPEAIQAAKVDQDGQVSPTPALTPPSSGSSGSSVQDQEFEEPLLKDSSSTSPRLSTPVRNVAVRRFWQQQTLKLELELKEEKVASLSRELADLSFTGRAEEEVAALKKAKHDLDMRVKDQEEELDDLAGQVQMLEGARVRLEMSIEQMRKENRREVSQREEELEEVRISAQKKAKALESQLESEHEERTLVVREKHELERRLAALQDRSVGHVEEEYVVKLKKELKKTKALLRDTQTMLENTQSEGGHKLMLRQLKTQLEDAEFAKTAAIKARQSAESDLSELGSQLEEAQRSRKEAEDRCARVAKDRSELQTQLEESEEEVAEVMKKYKAVVSQLSVDQITLSEQSQQIAELEHEKQVLQDRLVELSSKVEVLEGETANIHTQRRLEMKIKEVESKLELEQTTRQRLESQIGRLKDQIERLTAECDSTRVKESQAVEQSRRTGRQLREVREDLASLQQKYTDAASKKGEVEKQLELADSEVITLKSDLKLAFKRIEDLQQAIQGDLNDSDSDLSDSDSDTDGSLSSYLTASLKHQRSSSNSTLRTPPSEVHQLDRLEQAASPSSEGMSAISEDLEDTAGKESFA</sequence>
<dbReference type="GO" id="GO:0051015">
    <property type="term" value="F:actin filament binding"/>
    <property type="evidence" value="ECO:0007669"/>
    <property type="project" value="TreeGrafter"/>
</dbReference>
<dbReference type="SUPFAM" id="SSF90257">
    <property type="entry name" value="Myosin rod fragments"/>
    <property type="match status" value="1"/>
</dbReference>
<dbReference type="AlphaFoldDB" id="A0AAE1FPE9"/>
<feature type="compositionally biased region" description="Basic and acidic residues" evidence="2">
    <location>
        <begin position="336"/>
        <end position="345"/>
    </location>
</feature>
<dbReference type="PANTHER" id="PTHR45615">
    <property type="entry name" value="MYOSIN HEAVY CHAIN, NON-MUSCLE"/>
    <property type="match status" value="1"/>
</dbReference>
<evidence type="ECO:0008006" key="5">
    <source>
        <dbReference type="Google" id="ProtNLM"/>
    </source>
</evidence>
<feature type="compositionally biased region" description="Acidic residues" evidence="2">
    <location>
        <begin position="555"/>
        <end position="568"/>
    </location>
</feature>
<dbReference type="GO" id="GO:0005737">
    <property type="term" value="C:cytoplasm"/>
    <property type="evidence" value="ECO:0007669"/>
    <property type="project" value="TreeGrafter"/>
</dbReference>
<feature type="region of interest" description="Disordered" evidence="2">
    <location>
        <begin position="553"/>
        <end position="632"/>
    </location>
</feature>